<reference evidence="2 3" key="1">
    <citation type="submission" date="2021-02" db="EMBL/GenBank/DDBJ databases">
        <title>Porcisia hertigi Genome sequencing and assembly.</title>
        <authorList>
            <person name="Almutairi H."/>
            <person name="Gatherer D."/>
        </authorList>
    </citation>
    <scope>NUCLEOTIDE SEQUENCE [LARGE SCALE GENOMIC DNA]</scope>
    <source>
        <strain evidence="2 3">C119</strain>
    </source>
</reference>
<organism evidence="2 3">
    <name type="scientific">Porcisia hertigi</name>
    <dbReference type="NCBI Taxonomy" id="2761500"/>
    <lineage>
        <taxon>Eukaryota</taxon>
        <taxon>Discoba</taxon>
        <taxon>Euglenozoa</taxon>
        <taxon>Kinetoplastea</taxon>
        <taxon>Metakinetoplastina</taxon>
        <taxon>Trypanosomatida</taxon>
        <taxon>Trypanosomatidae</taxon>
        <taxon>Leishmaniinae</taxon>
        <taxon>Porcisia</taxon>
    </lineage>
</organism>
<dbReference type="GeneID" id="94287758"/>
<dbReference type="OrthoDB" id="271148at2759"/>
<name>A0A836I5C0_9TRYP</name>
<dbReference type="KEGG" id="phet:94287758"/>
<accession>A0A836I5C0</accession>
<dbReference type="EMBL" id="JAFJZO010000034">
    <property type="protein sequence ID" value="KAG5493803.1"/>
    <property type="molecule type" value="Genomic_DNA"/>
</dbReference>
<feature type="chain" id="PRO_5032394275" evidence="1">
    <location>
        <begin position="35"/>
        <end position="518"/>
    </location>
</feature>
<dbReference type="Proteomes" id="UP000674318">
    <property type="component" value="Unassembled WGS sequence"/>
</dbReference>
<evidence type="ECO:0000313" key="2">
    <source>
        <dbReference type="EMBL" id="KAG5493803.1"/>
    </source>
</evidence>
<gene>
    <name evidence="2" type="ORF">JKF63_01635</name>
</gene>
<protein>
    <submittedName>
        <fullName evidence="2">Uncharacterized protein</fullName>
    </submittedName>
</protein>
<dbReference type="RefSeq" id="XP_067753838.1">
    <property type="nucleotide sequence ID" value="XM_067897681.1"/>
</dbReference>
<comment type="caution">
    <text evidence="2">The sequence shown here is derived from an EMBL/GenBank/DDBJ whole genome shotgun (WGS) entry which is preliminary data.</text>
</comment>
<dbReference type="AlphaFoldDB" id="A0A836I5C0"/>
<evidence type="ECO:0000256" key="1">
    <source>
        <dbReference type="SAM" id="SignalP"/>
    </source>
</evidence>
<keyword evidence="3" id="KW-1185">Reference proteome</keyword>
<evidence type="ECO:0000313" key="3">
    <source>
        <dbReference type="Proteomes" id="UP000674318"/>
    </source>
</evidence>
<sequence length="518" mass="56112">MKHTSLSRHVRVAPLSVIIVFLLVCSLLLPRALALPADVPDVGTAANSIGTPAARVGEHVTVFMCADSGDLSGTHELGALIRAMSDTQVLSLTYCQTAHMGYIRHADGHMVRSLAVTTGINYISTTLCTRSVLKLRHQHDYIYDAMVFIGTSSFSPMLGGWDPTNTSSYTALKVTEEEAIMRGEAATAGANVVPPAPPTASQLNFEDARTGAQVDRDGCSPHVPGEVTPLSLGSVCVTSTAYLIETGFCTEHTRHSQCSRPHCSTLSNEHDCETKVYFASDALARSIEAASHGKTWPDMPETVKKVQTRFWEANEAMEPTGEGKERHRVGPSGASFVKCAEATGNTIHIGAERDFLCREHTVQALKIAQRLLTERGQYEANTREPLTITNVACVRAMDSMGFLLSLTLDRTARDIPVAVVRSASNYDMYPMKKVYVPPAVWRSALASGKLTVSPSVAAAINAEGALHESTLAAYTWHQRPDFLSEAEYQEFAAASLQYALETATFVLSNYFFGGRSFA</sequence>
<keyword evidence="1" id="KW-0732">Signal</keyword>
<feature type="signal peptide" evidence="1">
    <location>
        <begin position="1"/>
        <end position="34"/>
    </location>
</feature>
<proteinExistence type="predicted"/>